<accession>Q2CKD4</accession>
<dbReference type="Pfam" id="PF00106">
    <property type="entry name" value="adh_short"/>
    <property type="match status" value="1"/>
</dbReference>
<dbReference type="PRINTS" id="PR00081">
    <property type="entry name" value="GDHRDH"/>
</dbReference>
<evidence type="ECO:0000313" key="4">
    <source>
        <dbReference type="EMBL" id="EAR52855.1"/>
    </source>
</evidence>
<gene>
    <name evidence="4" type="ORF">OG2516_10346</name>
</gene>
<dbReference type="EMBL" id="AAOT01000001">
    <property type="protein sequence ID" value="EAR52855.1"/>
    <property type="molecule type" value="Genomic_DNA"/>
</dbReference>
<dbReference type="eggNOG" id="COG0300">
    <property type="taxonomic scope" value="Bacteria"/>
</dbReference>
<dbReference type="Gene3D" id="3.40.50.720">
    <property type="entry name" value="NAD(P)-binding Rossmann-like Domain"/>
    <property type="match status" value="1"/>
</dbReference>
<dbReference type="InterPro" id="IPR057326">
    <property type="entry name" value="KR_dom"/>
</dbReference>
<evidence type="ECO:0000256" key="2">
    <source>
        <dbReference type="ARBA" id="ARBA00023002"/>
    </source>
</evidence>
<feature type="domain" description="Ketoreductase" evidence="3">
    <location>
        <begin position="2"/>
        <end position="174"/>
    </location>
</feature>
<dbReference type="PANTHER" id="PTHR44196">
    <property type="entry name" value="DEHYDROGENASE/REDUCTASE SDR FAMILY MEMBER 7B"/>
    <property type="match status" value="1"/>
</dbReference>
<keyword evidence="2" id="KW-0560">Oxidoreductase</keyword>
<evidence type="ECO:0000259" key="3">
    <source>
        <dbReference type="SMART" id="SM00822"/>
    </source>
</evidence>
<dbReference type="GO" id="GO:0016020">
    <property type="term" value="C:membrane"/>
    <property type="evidence" value="ECO:0007669"/>
    <property type="project" value="TreeGrafter"/>
</dbReference>
<dbReference type="PROSITE" id="PS00061">
    <property type="entry name" value="ADH_SHORT"/>
    <property type="match status" value="1"/>
</dbReference>
<dbReference type="PANTHER" id="PTHR44196:SF1">
    <property type="entry name" value="DEHYDROGENASE_REDUCTASE SDR FAMILY MEMBER 7B"/>
    <property type="match status" value="1"/>
</dbReference>
<name>Q2CKD4_OCEGH</name>
<protein>
    <submittedName>
        <fullName evidence="4">Short-chain dehydrogenase/reductase family member</fullName>
    </submittedName>
</protein>
<dbReference type="HOGENOM" id="CLU_010194_2_1_5"/>
<dbReference type="InterPro" id="IPR020904">
    <property type="entry name" value="Sc_DH/Rdtase_CS"/>
</dbReference>
<reference evidence="4 5" key="1">
    <citation type="journal article" date="2010" name="J. Bacteriol.">
        <title>Genome sequences of Oceanicola granulosus HTCC2516(T) and Oceanicola batsensis HTCC2597(TDelta).</title>
        <authorList>
            <person name="Thrash J.C."/>
            <person name="Cho J.C."/>
            <person name="Vergin K.L."/>
            <person name="Giovannoni S.J."/>
        </authorList>
    </citation>
    <scope>NUCLEOTIDE SEQUENCE [LARGE SCALE GENOMIC DNA]</scope>
    <source>
        <strain evidence="5">ATCC BAA-861 / DSM 15982 / KCTC 12143 / HTCC2516</strain>
    </source>
</reference>
<sequence length="247" mass="26729">MVGASEGLGRALAEQLSRVGCELVLSARSEERLEALAAALPGRASAVPVDVTDADSVAEAAGKVGKIDGVIYMAGAYWPMSSPDWDTEKAVTMVETNLTGAVRIIGAVLPEFLSRNEGHIVLTSSLSAFRGLPGSIGYGASKAGVLTLAEGMHADLRHTKVEVQVVNPGFIRTRMTDKNEFRMPQIMEPEQAAQEYFEHMNSDAFKKSFPFGLASILRLAQFLPDWLYFPLFGAKKPSEDYDKAHSH</sequence>
<keyword evidence="5" id="KW-1185">Reference proteome</keyword>
<dbReference type="Proteomes" id="UP000003635">
    <property type="component" value="Unassembled WGS sequence"/>
</dbReference>
<dbReference type="SUPFAM" id="SSF51735">
    <property type="entry name" value="NAD(P)-binding Rossmann-fold domains"/>
    <property type="match status" value="1"/>
</dbReference>
<proteinExistence type="inferred from homology"/>
<comment type="similarity">
    <text evidence="1">Belongs to the short-chain dehydrogenases/reductases (SDR) family.</text>
</comment>
<dbReference type="GO" id="GO:0016491">
    <property type="term" value="F:oxidoreductase activity"/>
    <property type="evidence" value="ECO:0007669"/>
    <property type="project" value="UniProtKB-KW"/>
</dbReference>
<comment type="caution">
    <text evidence="4">The sequence shown here is derived from an EMBL/GenBank/DDBJ whole genome shotgun (WGS) entry which is preliminary data.</text>
</comment>
<dbReference type="InterPro" id="IPR036291">
    <property type="entry name" value="NAD(P)-bd_dom_sf"/>
</dbReference>
<evidence type="ECO:0000313" key="5">
    <source>
        <dbReference type="Proteomes" id="UP000003635"/>
    </source>
</evidence>
<dbReference type="SMART" id="SM00822">
    <property type="entry name" value="PKS_KR"/>
    <property type="match status" value="1"/>
</dbReference>
<dbReference type="STRING" id="314256.OG2516_10346"/>
<evidence type="ECO:0000256" key="1">
    <source>
        <dbReference type="ARBA" id="ARBA00006484"/>
    </source>
</evidence>
<dbReference type="InterPro" id="IPR002347">
    <property type="entry name" value="SDR_fam"/>
</dbReference>
<dbReference type="AlphaFoldDB" id="Q2CKD4"/>
<organism evidence="4 5">
    <name type="scientific">Oceanicola granulosus (strain ATCC BAA-861 / DSM 15982 / KCTC 12143 / HTCC2516)</name>
    <dbReference type="NCBI Taxonomy" id="314256"/>
    <lineage>
        <taxon>Bacteria</taxon>
        <taxon>Pseudomonadati</taxon>
        <taxon>Pseudomonadota</taxon>
        <taxon>Alphaproteobacteria</taxon>
        <taxon>Rhodobacterales</taxon>
        <taxon>Roseobacteraceae</taxon>
        <taxon>Oceanicola</taxon>
    </lineage>
</organism>